<sequence>MLESKRRAIIFFILSLLLALTAGLLVLKKVQAINNNLGTMVKVYVAKGDISSRAIITPENVTTDEIPKKYLKDYHVTKTEDLLNKVAVVPLSDGDMITKNILKQASAVVEEKNRLVTLMQSDRVYFDEPLEALDRVDIIVSERFSGKEETKFFMKDVKVARVAKEKSKFKGIQVEISQSLVPELIHMQNYADSVRIIKSNVGQSNEAVQSQLEENQEEIKENQASTENEAKDEKDSNEKQQNNQSSTTKEDSKKQDQSSKANIPNEQGQKSEKGDEKK</sequence>
<reference evidence="3 4" key="1">
    <citation type="submission" date="2017-01" db="EMBL/GenBank/DDBJ databases">
        <title>Draft genome sequence of Bacillus oleronius.</title>
        <authorList>
            <person name="Allam M."/>
        </authorList>
    </citation>
    <scope>NUCLEOTIDE SEQUENCE [LARGE SCALE GENOMIC DNA]</scope>
    <source>
        <strain evidence="3 4">DSM 9356</strain>
    </source>
</reference>
<dbReference type="Proteomes" id="UP000189761">
    <property type="component" value="Unassembled WGS sequence"/>
</dbReference>
<feature type="compositionally biased region" description="Basic and acidic residues" evidence="1">
    <location>
        <begin position="269"/>
        <end position="278"/>
    </location>
</feature>
<dbReference type="InterPro" id="IPR013974">
    <property type="entry name" value="SAF"/>
</dbReference>
<feature type="domain" description="SAF" evidence="2">
    <location>
        <begin position="41"/>
        <end position="103"/>
    </location>
</feature>
<dbReference type="CDD" id="cd11614">
    <property type="entry name" value="SAF_CpaB_FlgA_like"/>
    <property type="match status" value="1"/>
</dbReference>
<comment type="caution">
    <text evidence="3">The sequence shown here is derived from an EMBL/GenBank/DDBJ whole genome shotgun (WGS) entry which is preliminary data.</text>
</comment>
<keyword evidence="4" id="KW-1185">Reference proteome</keyword>
<evidence type="ECO:0000259" key="2">
    <source>
        <dbReference type="SMART" id="SM00858"/>
    </source>
</evidence>
<feature type="compositionally biased region" description="Basic and acidic residues" evidence="1">
    <location>
        <begin position="228"/>
        <end position="238"/>
    </location>
</feature>
<dbReference type="EMBL" id="MTLA01000106">
    <property type="protein sequence ID" value="OOP68486.1"/>
    <property type="molecule type" value="Genomic_DNA"/>
</dbReference>
<evidence type="ECO:0000313" key="4">
    <source>
        <dbReference type="Proteomes" id="UP000189761"/>
    </source>
</evidence>
<proteinExistence type="predicted"/>
<protein>
    <submittedName>
        <fullName evidence="3">Flp pilus assembly protein CpaB</fullName>
    </submittedName>
</protein>
<dbReference type="AlphaFoldDB" id="A0A8E2I827"/>
<evidence type="ECO:0000256" key="1">
    <source>
        <dbReference type="SAM" id="MobiDB-lite"/>
    </source>
</evidence>
<organism evidence="3 4">
    <name type="scientific">Heyndrickxia oleronia</name>
    <dbReference type="NCBI Taxonomy" id="38875"/>
    <lineage>
        <taxon>Bacteria</taxon>
        <taxon>Bacillati</taxon>
        <taxon>Bacillota</taxon>
        <taxon>Bacilli</taxon>
        <taxon>Bacillales</taxon>
        <taxon>Bacillaceae</taxon>
        <taxon>Heyndrickxia</taxon>
    </lineage>
</organism>
<dbReference type="Pfam" id="PF13144">
    <property type="entry name" value="ChapFlgA"/>
    <property type="match status" value="1"/>
</dbReference>
<name>A0A8E2I827_9BACI</name>
<evidence type="ECO:0000313" key="3">
    <source>
        <dbReference type="EMBL" id="OOP68486.1"/>
    </source>
</evidence>
<dbReference type="Gene3D" id="3.90.1210.10">
    <property type="entry name" value="Antifreeze-like/N-acetylneuraminic acid synthase C-terminal domain"/>
    <property type="match status" value="1"/>
</dbReference>
<dbReference type="InterPro" id="IPR017585">
    <property type="entry name" value="SAF_FlgA"/>
</dbReference>
<dbReference type="SMART" id="SM00858">
    <property type="entry name" value="SAF"/>
    <property type="match status" value="1"/>
</dbReference>
<gene>
    <name evidence="3" type="ORF">BWZ43_10265</name>
</gene>
<dbReference type="RefSeq" id="WP_078110118.1">
    <property type="nucleotide sequence ID" value="NZ_CP065424.1"/>
</dbReference>
<accession>A0A8E2I827</accession>
<feature type="region of interest" description="Disordered" evidence="1">
    <location>
        <begin position="207"/>
        <end position="278"/>
    </location>
</feature>
<feature type="compositionally biased region" description="Basic and acidic residues" evidence="1">
    <location>
        <begin position="248"/>
        <end position="257"/>
    </location>
</feature>